<name>A0AAN7HZF8_9FUNG</name>
<keyword evidence="2" id="KW-1185">Reference proteome</keyword>
<dbReference type="RefSeq" id="XP_064681489.1">
    <property type="nucleotide sequence ID" value="XM_064821803.1"/>
</dbReference>
<reference evidence="1 2" key="1">
    <citation type="submission" date="2022-11" db="EMBL/GenBank/DDBJ databases">
        <title>Mucor velutinosus strain NIH1002 WGS.</title>
        <authorList>
            <person name="Subramanian P."/>
            <person name="Mullikin J.C."/>
            <person name="Segre J.A."/>
            <person name="Zelazny A.M."/>
        </authorList>
    </citation>
    <scope>NUCLEOTIDE SEQUENCE [LARGE SCALE GENOMIC DNA]</scope>
    <source>
        <strain evidence="1 2">NIH1002</strain>
    </source>
</reference>
<dbReference type="PANTHER" id="PTHR47129:SF1">
    <property type="entry name" value="NMRA-LIKE DOMAIN-CONTAINING PROTEIN"/>
    <property type="match status" value="1"/>
</dbReference>
<dbReference type="GeneID" id="89946130"/>
<dbReference type="EMBL" id="JASEJX010000015">
    <property type="protein sequence ID" value="KAK4514823.1"/>
    <property type="molecule type" value="Genomic_DNA"/>
</dbReference>
<comment type="caution">
    <text evidence="1">The sequence shown here is derived from an EMBL/GenBank/DDBJ whole genome shotgun (WGS) entry which is preliminary data.</text>
</comment>
<accession>A0AAN7HZF8</accession>
<dbReference type="Gene3D" id="3.40.50.720">
    <property type="entry name" value="NAD(P)-binding Rossmann-like Domain"/>
    <property type="match status" value="1"/>
</dbReference>
<protein>
    <recommendedName>
        <fullName evidence="3">NmrA-like domain-containing protein</fullName>
    </recommendedName>
</protein>
<evidence type="ECO:0000313" key="1">
    <source>
        <dbReference type="EMBL" id="KAK4514823.1"/>
    </source>
</evidence>
<dbReference type="AlphaFoldDB" id="A0AAN7HZF8"/>
<dbReference type="SUPFAM" id="SSF51735">
    <property type="entry name" value="NAD(P)-binding Rossmann-fold domains"/>
    <property type="match status" value="1"/>
</dbReference>
<organism evidence="1 2">
    <name type="scientific">Mucor velutinosus</name>
    <dbReference type="NCBI Taxonomy" id="708070"/>
    <lineage>
        <taxon>Eukaryota</taxon>
        <taxon>Fungi</taxon>
        <taxon>Fungi incertae sedis</taxon>
        <taxon>Mucoromycota</taxon>
        <taxon>Mucoromycotina</taxon>
        <taxon>Mucoromycetes</taxon>
        <taxon>Mucorales</taxon>
        <taxon>Mucorineae</taxon>
        <taxon>Mucoraceae</taxon>
        <taxon>Mucor</taxon>
    </lineage>
</organism>
<dbReference type="Proteomes" id="UP001304243">
    <property type="component" value="Unassembled WGS sequence"/>
</dbReference>
<dbReference type="PANTHER" id="PTHR47129">
    <property type="entry name" value="QUINONE OXIDOREDUCTASE 2"/>
    <property type="match status" value="1"/>
</dbReference>
<sequence length="368" mass="43411">MKNCILITNVDSLLGYALSYRFLEEWNRERQHESDAILRDKTEFRLLCRERQGLEDLELLGAKIMEVADYTNKDKMKEFMNGVGYVMFLPENSNQTIKEGETVVECAKEQGVDYVTMLSYMGADYAKKNDKHLNEYRHLEKCVSQHFNHNSYCVMRSAMWHQFYYYYGPMIEDKNRIQLPVHDKAEFGSIDLTDLVDAVYNLSAFPQQDSYGGGFVDLAHLYATNLRKKNKTLFEFTSRHNITPKNLVQSAADGLERKNMTYERVSPETLYDYLRRIHNDNRFRQRPIQRATDIVGHQRKSKEDRPYTFPLGRYLNDCVIESILEYWKMVDSGKEEHSTDDLEKAIGRHPTTVDQFFKNNKDQFNRLR</sequence>
<evidence type="ECO:0000313" key="2">
    <source>
        <dbReference type="Proteomes" id="UP001304243"/>
    </source>
</evidence>
<dbReference type="InterPro" id="IPR036291">
    <property type="entry name" value="NAD(P)-bd_dom_sf"/>
</dbReference>
<dbReference type="InterPro" id="IPR052718">
    <property type="entry name" value="NmrA-type_oxidoreductase"/>
</dbReference>
<gene>
    <name evidence="1" type="ORF">ATC70_002428</name>
</gene>
<proteinExistence type="predicted"/>
<evidence type="ECO:0008006" key="3">
    <source>
        <dbReference type="Google" id="ProtNLM"/>
    </source>
</evidence>